<evidence type="ECO:0000256" key="1">
    <source>
        <dbReference type="ARBA" id="ARBA00022679"/>
    </source>
</evidence>
<evidence type="ECO:0000256" key="7">
    <source>
        <dbReference type="RuleBase" id="RU003733"/>
    </source>
</evidence>
<dbReference type="Pfam" id="PF00370">
    <property type="entry name" value="FGGY_N"/>
    <property type="match status" value="1"/>
</dbReference>
<dbReference type="PANTHER" id="PTHR43435">
    <property type="entry name" value="RIBULOKINASE"/>
    <property type="match status" value="1"/>
</dbReference>
<organism evidence="10 11">
    <name type="scientific">Inquilinus ginsengisoli</name>
    <dbReference type="NCBI Taxonomy" id="363840"/>
    <lineage>
        <taxon>Bacteria</taxon>
        <taxon>Pseudomonadati</taxon>
        <taxon>Pseudomonadota</taxon>
        <taxon>Alphaproteobacteria</taxon>
        <taxon>Rhodospirillales</taxon>
        <taxon>Rhodospirillaceae</taxon>
        <taxon>Inquilinus</taxon>
    </lineage>
</organism>
<accession>A0ABU1JK09</accession>
<dbReference type="InterPro" id="IPR005929">
    <property type="entry name" value="Ribulokinase"/>
</dbReference>
<evidence type="ECO:0000313" key="11">
    <source>
        <dbReference type="Proteomes" id="UP001262410"/>
    </source>
</evidence>
<dbReference type="Pfam" id="PF02782">
    <property type="entry name" value="FGGY_C"/>
    <property type="match status" value="1"/>
</dbReference>
<dbReference type="RefSeq" id="WP_309793025.1">
    <property type="nucleotide sequence ID" value="NZ_JAVDPW010000002.1"/>
</dbReference>
<protein>
    <submittedName>
        <fullName evidence="10">Ribulokinase</fullName>
    </submittedName>
</protein>
<comment type="caution">
    <text evidence="10">The sequence shown here is derived from an EMBL/GenBank/DDBJ whole genome shotgun (WGS) entry which is preliminary data.</text>
</comment>
<dbReference type="PROSITE" id="PS00445">
    <property type="entry name" value="FGGY_KINASES_2"/>
    <property type="match status" value="1"/>
</dbReference>
<dbReference type="InterPro" id="IPR000577">
    <property type="entry name" value="Carb_kinase_FGGY"/>
</dbReference>
<dbReference type="Gene3D" id="3.30.420.40">
    <property type="match status" value="2"/>
</dbReference>
<evidence type="ECO:0000256" key="2">
    <source>
        <dbReference type="ARBA" id="ARBA00022741"/>
    </source>
</evidence>
<evidence type="ECO:0000256" key="5">
    <source>
        <dbReference type="ARBA" id="ARBA00022935"/>
    </source>
</evidence>
<evidence type="ECO:0000259" key="8">
    <source>
        <dbReference type="Pfam" id="PF00370"/>
    </source>
</evidence>
<dbReference type="InterPro" id="IPR043129">
    <property type="entry name" value="ATPase_NBD"/>
</dbReference>
<name>A0ABU1JK09_9PROT</name>
<dbReference type="CDD" id="cd07781">
    <property type="entry name" value="ASKHA_NBD_FGGY_L-RBK"/>
    <property type="match status" value="1"/>
</dbReference>
<dbReference type="Proteomes" id="UP001262410">
    <property type="component" value="Unassembled WGS sequence"/>
</dbReference>
<evidence type="ECO:0000313" key="10">
    <source>
        <dbReference type="EMBL" id="MDR6288933.1"/>
    </source>
</evidence>
<sequence>MAGGYVIGVDGGTEGLRAAVFDLQGAVRGMGVATYPTRFPAPAQAEQDPEDWWRAMGEAVPAALAQAGIAADQVDALSVDTTCCSVVALDRAGRALRPALIWMDVRAAAQAAKVAASGDPALKVNSAGAGPVSSEWMIPKALWLKENEPRVFDAAALIGEYQDFITLRLSGRWVGSINTASIRWHHDNRNGGHPRSLLDTLGLSALLEKWPSEILPLGEVIGPLTPDAAAHLGLKPGTPVAQGGPDAFIGMIGLGVVTPGKLAFITGSSHLLLGLSPTALHGRGIWGSYPDAVVPGLHVVEGGQTSTGSVIAWLKRLFGEGASYDQLNREAAALPPGAEGLLMLDHFQGNRTPYTDPASRGAITGLSLKHGPAHIFRAAIEGIAFGSELILDAMRANGFAPSEVVICGGATRSPLWLQTHADVSGVPLQVTRVPEAPLLGSGMLAALGAGHFADMAEVAAAMVQPERVVEPDPARHAAYREIYARYQQLYPALAPLRTPSQTI</sequence>
<reference evidence="10 11" key="1">
    <citation type="submission" date="2023-07" db="EMBL/GenBank/DDBJ databases">
        <title>Sorghum-associated microbial communities from plants grown in Nebraska, USA.</title>
        <authorList>
            <person name="Schachtman D."/>
        </authorList>
    </citation>
    <scope>NUCLEOTIDE SEQUENCE [LARGE SCALE GENOMIC DNA]</scope>
    <source>
        <strain evidence="10 11">584</strain>
    </source>
</reference>
<keyword evidence="11" id="KW-1185">Reference proteome</keyword>
<evidence type="ECO:0000256" key="3">
    <source>
        <dbReference type="ARBA" id="ARBA00022777"/>
    </source>
</evidence>
<dbReference type="InterPro" id="IPR018485">
    <property type="entry name" value="FGGY_C"/>
</dbReference>
<dbReference type="PIRSF" id="PIRSF000538">
    <property type="entry name" value="GlpK"/>
    <property type="match status" value="1"/>
</dbReference>
<dbReference type="EMBL" id="JAVDPW010000002">
    <property type="protein sequence ID" value="MDR6288933.1"/>
    <property type="molecule type" value="Genomic_DNA"/>
</dbReference>
<evidence type="ECO:0000256" key="6">
    <source>
        <dbReference type="ARBA" id="ARBA00023277"/>
    </source>
</evidence>
<comment type="similarity">
    <text evidence="7">Belongs to the FGGY kinase family.</text>
</comment>
<gene>
    <name evidence="10" type="ORF">E9232_001440</name>
</gene>
<keyword evidence="3 7" id="KW-0418">Kinase</keyword>
<evidence type="ECO:0000259" key="9">
    <source>
        <dbReference type="Pfam" id="PF02782"/>
    </source>
</evidence>
<keyword evidence="6" id="KW-0119">Carbohydrate metabolism</keyword>
<proteinExistence type="inferred from homology"/>
<dbReference type="InterPro" id="IPR018484">
    <property type="entry name" value="FGGY_N"/>
</dbReference>
<feature type="domain" description="Carbohydrate kinase FGGY N-terminal" evidence="8">
    <location>
        <begin position="5"/>
        <end position="253"/>
    </location>
</feature>
<feature type="domain" description="Carbohydrate kinase FGGY C-terminal" evidence="9">
    <location>
        <begin position="263"/>
        <end position="447"/>
    </location>
</feature>
<evidence type="ECO:0000256" key="4">
    <source>
        <dbReference type="ARBA" id="ARBA00022840"/>
    </source>
</evidence>
<keyword evidence="5" id="KW-0054">Arabinose catabolism</keyword>
<dbReference type="SUPFAM" id="SSF53067">
    <property type="entry name" value="Actin-like ATPase domain"/>
    <property type="match status" value="2"/>
</dbReference>
<dbReference type="PANTHER" id="PTHR43435:SF4">
    <property type="entry name" value="FGGY CARBOHYDRATE KINASE DOMAIN-CONTAINING PROTEIN"/>
    <property type="match status" value="1"/>
</dbReference>
<keyword evidence="2" id="KW-0547">Nucleotide-binding</keyword>
<keyword evidence="1 7" id="KW-0808">Transferase</keyword>
<keyword evidence="4" id="KW-0067">ATP-binding</keyword>
<dbReference type="InterPro" id="IPR018483">
    <property type="entry name" value="Carb_kinase_FGGY_CS"/>
</dbReference>